<gene>
    <name evidence="1" type="ORF">BGZ99_009773</name>
</gene>
<dbReference type="AlphaFoldDB" id="A0A9P6R413"/>
<keyword evidence="2" id="KW-1185">Reference proteome</keyword>
<accession>A0A9P6R413</accession>
<dbReference type="EMBL" id="JAAAIP010000853">
    <property type="protein sequence ID" value="KAG0312025.1"/>
    <property type="molecule type" value="Genomic_DNA"/>
</dbReference>
<evidence type="ECO:0000313" key="2">
    <source>
        <dbReference type="Proteomes" id="UP000738325"/>
    </source>
</evidence>
<evidence type="ECO:0000313" key="1">
    <source>
        <dbReference type="EMBL" id="KAG0312025.1"/>
    </source>
</evidence>
<organism evidence="1 2">
    <name type="scientific">Dissophora globulifera</name>
    <dbReference type="NCBI Taxonomy" id="979702"/>
    <lineage>
        <taxon>Eukaryota</taxon>
        <taxon>Fungi</taxon>
        <taxon>Fungi incertae sedis</taxon>
        <taxon>Mucoromycota</taxon>
        <taxon>Mortierellomycotina</taxon>
        <taxon>Mortierellomycetes</taxon>
        <taxon>Mortierellales</taxon>
        <taxon>Mortierellaceae</taxon>
        <taxon>Dissophora</taxon>
    </lineage>
</organism>
<proteinExistence type="predicted"/>
<comment type="caution">
    <text evidence="1">The sequence shown here is derived from an EMBL/GenBank/DDBJ whole genome shotgun (WGS) entry which is preliminary data.</text>
</comment>
<dbReference type="Proteomes" id="UP000738325">
    <property type="component" value="Unassembled WGS sequence"/>
</dbReference>
<dbReference type="OrthoDB" id="2415218at2759"/>
<name>A0A9P6R413_9FUNG</name>
<reference evidence="1" key="1">
    <citation type="journal article" date="2020" name="Fungal Divers.">
        <title>Resolving the Mortierellaceae phylogeny through synthesis of multi-gene phylogenetics and phylogenomics.</title>
        <authorList>
            <person name="Vandepol N."/>
            <person name="Liber J."/>
            <person name="Desiro A."/>
            <person name="Na H."/>
            <person name="Kennedy M."/>
            <person name="Barry K."/>
            <person name="Grigoriev I.V."/>
            <person name="Miller A.N."/>
            <person name="O'Donnell K."/>
            <person name="Stajich J.E."/>
            <person name="Bonito G."/>
        </authorList>
    </citation>
    <scope>NUCLEOTIDE SEQUENCE</scope>
    <source>
        <strain evidence="1">REB-010B</strain>
    </source>
</reference>
<sequence>MKAPQFYFLKGTHAGCHTGTPETFHLELNFEHDKRLGCLCMTQSESRYVPRKPTADAFYMVHLAKLDDPFMTKRDLVTPPLLFQRLIFSWIKNIFKDDITEKTGRNQNLNMDSTTKSTKEKAIAKVINEDLIRPHRLLGVARGVALSRSQLLV</sequence>
<protein>
    <submittedName>
        <fullName evidence="1">Uncharacterized protein</fullName>
    </submittedName>
</protein>